<evidence type="ECO:0000259" key="6">
    <source>
        <dbReference type="SMART" id="SM00479"/>
    </source>
</evidence>
<dbReference type="SMART" id="SM00479">
    <property type="entry name" value="EXOIII"/>
    <property type="match status" value="1"/>
</dbReference>
<dbReference type="InterPro" id="IPR036397">
    <property type="entry name" value="RNaseH_sf"/>
</dbReference>
<comment type="function">
    <text evidence="5">3'-to-5' exoribonuclease specific for small oligoribonucleotides.</text>
</comment>
<accession>A0ABX2A449</accession>
<dbReference type="GO" id="GO:0016787">
    <property type="term" value="F:hydrolase activity"/>
    <property type="evidence" value="ECO:0007669"/>
    <property type="project" value="UniProtKB-KW"/>
</dbReference>
<keyword evidence="2 5" id="KW-0540">Nuclease</keyword>
<evidence type="ECO:0000256" key="3">
    <source>
        <dbReference type="ARBA" id="ARBA00022801"/>
    </source>
</evidence>
<dbReference type="Pfam" id="PF00929">
    <property type="entry name" value="RNase_T"/>
    <property type="match status" value="1"/>
</dbReference>
<protein>
    <recommendedName>
        <fullName evidence="5">Oligoribonuclease</fullName>
        <ecNumber evidence="5">3.1.-.-</ecNumber>
    </recommendedName>
</protein>
<dbReference type="EC" id="3.1.-.-" evidence="5"/>
<dbReference type="SUPFAM" id="SSF53098">
    <property type="entry name" value="Ribonuclease H-like"/>
    <property type="match status" value="1"/>
</dbReference>
<dbReference type="PANTHER" id="PTHR11046">
    <property type="entry name" value="OLIGORIBONUCLEASE, MITOCHONDRIAL"/>
    <property type="match status" value="1"/>
</dbReference>
<dbReference type="PANTHER" id="PTHR11046:SF0">
    <property type="entry name" value="OLIGORIBONUCLEASE, MITOCHONDRIAL"/>
    <property type="match status" value="1"/>
</dbReference>
<gene>
    <name evidence="5" type="primary">orn</name>
    <name evidence="7" type="ORF">HDG69_001233</name>
</gene>
<dbReference type="InterPro" id="IPR012337">
    <property type="entry name" value="RNaseH-like_sf"/>
</dbReference>
<keyword evidence="5" id="KW-0963">Cytoplasm</keyword>
<evidence type="ECO:0000256" key="1">
    <source>
        <dbReference type="ARBA" id="ARBA00009921"/>
    </source>
</evidence>
<dbReference type="EMBL" id="JABEZU010000001">
    <property type="protein sequence ID" value="NOV96680.1"/>
    <property type="molecule type" value="Genomic_DNA"/>
</dbReference>
<organism evidence="7 8">
    <name type="scientific">Isoptericola halotolerans</name>
    <dbReference type="NCBI Taxonomy" id="300560"/>
    <lineage>
        <taxon>Bacteria</taxon>
        <taxon>Bacillati</taxon>
        <taxon>Actinomycetota</taxon>
        <taxon>Actinomycetes</taxon>
        <taxon>Micrococcales</taxon>
        <taxon>Promicromonosporaceae</taxon>
        <taxon>Isoptericola</taxon>
    </lineage>
</organism>
<evidence type="ECO:0000313" key="7">
    <source>
        <dbReference type="EMBL" id="NOV96680.1"/>
    </source>
</evidence>
<feature type="domain" description="Exonuclease" evidence="6">
    <location>
        <begin position="9"/>
        <end position="183"/>
    </location>
</feature>
<feature type="active site" evidence="5">
    <location>
        <position position="131"/>
    </location>
</feature>
<dbReference type="CDD" id="cd06135">
    <property type="entry name" value="Orn"/>
    <property type="match status" value="1"/>
</dbReference>
<comment type="similarity">
    <text evidence="1 5">Belongs to the oligoribonuclease family.</text>
</comment>
<keyword evidence="8" id="KW-1185">Reference proteome</keyword>
<dbReference type="InterPro" id="IPR013520">
    <property type="entry name" value="Ribonucl_H"/>
</dbReference>
<evidence type="ECO:0000256" key="4">
    <source>
        <dbReference type="ARBA" id="ARBA00022839"/>
    </source>
</evidence>
<evidence type="ECO:0000256" key="5">
    <source>
        <dbReference type="HAMAP-Rule" id="MF_00045"/>
    </source>
</evidence>
<comment type="subcellular location">
    <subcellularLocation>
        <location evidence="5">Cytoplasm</location>
    </subcellularLocation>
</comment>
<dbReference type="HAMAP" id="MF_00045">
    <property type="entry name" value="Oligoribonuclease"/>
    <property type="match status" value="1"/>
</dbReference>
<keyword evidence="4 5" id="KW-0269">Exonuclease</keyword>
<proteinExistence type="inferred from homology"/>
<reference evidence="7 8" key="1">
    <citation type="submission" date="2020-05" db="EMBL/GenBank/DDBJ databases">
        <title>Genomic Encyclopedia of Type Strains, Phase III (KMG-III): the genomes of soil and plant-associated and newly described type strains.</title>
        <authorList>
            <person name="Whitman W."/>
        </authorList>
    </citation>
    <scope>NUCLEOTIDE SEQUENCE [LARGE SCALE GENOMIC DNA]</scope>
    <source>
        <strain evidence="7 8">KCTC 19046</strain>
    </source>
</reference>
<dbReference type="Proteomes" id="UP000757540">
    <property type="component" value="Unassembled WGS sequence"/>
</dbReference>
<dbReference type="Gene3D" id="3.30.420.10">
    <property type="entry name" value="Ribonuclease H-like superfamily/Ribonuclease H"/>
    <property type="match status" value="1"/>
</dbReference>
<sequence>MSPSNPNDRIVWIDCEMTGLDLRADALVEVAAVVTDSELNPLGDGVDVVVRPPAEALAQMNDFVREMHTTSGLLDELDGGTTLADAQAQVLAYVREHVPEAGKAPLAGNSVGTDKMFLDRDMAELVGHLHYRIVDVSSIKELARRWYPRVYFASPKKNGGHRALADILESIDELRYYREALLVPQPGPDTRTARAVAARIEETSVTNRPAMS</sequence>
<comment type="caution">
    <text evidence="7">The sequence shown here is derived from an EMBL/GenBank/DDBJ whole genome shotgun (WGS) entry which is preliminary data.</text>
</comment>
<dbReference type="RefSeq" id="WP_171782825.1">
    <property type="nucleotide sequence ID" value="NZ_BAAAML010000002.1"/>
</dbReference>
<evidence type="ECO:0000256" key="2">
    <source>
        <dbReference type="ARBA" id="ARBA00022722"/>
    </source>
</evidence>
<keyword evidence="3 5" id="KW-0378">Hydrolase</keyword>
<name>A0ABX2A449_9MICO</name>
<dbReference type="InterPro" id="IPR022894">
    <property type="entry name" value="Oligoribonuclease"/>
</dbReference>
<evidence type="ECO:0000313" key="8">
    <source>
        <dbReference type="Proteomes" id="UP000757540"/>
    </source>
</evidence>
<dbReference type="NCBIfam" id="NF003765">
    <property type="entry name" value="PRK05359.1"/>
    <property type="match status" value="1"/>
</dbReference>